<feature type="active site" description="Proton acceptor" evidence="6">
    <location>
        <position position="379"/>
    </location>
</feature>
<dbReference type="InterPro" id="IPR002155">
    <property type="entry name" value="Thiolase"/>
</dbReference>
<dbReference type="PANTHER" id="PTHR18919:SF107">
    <property type="entry name" value="ACETYL-COA ACETYLTRANSFERASE, CYTOSOLIC"/>
    <property type="match status" value="1"/>
</dbReference>
<comment type="similarity">
    <text evidence="1 7">Belongs to the thiolase-like superfamily. Thiolase family.</text>
</comment>
<evidence type="ECO:0000256" key="2">
    <source>
        <dbReference type="ARBA" id="ARBA00012705"/>
    </source>
</evidence>
<proteinExistence type="inferred from homology"/>
<organism evidence="10 11">
    <name type="scientific">Neobacillus novalis</name>
    <dbReference type="NCBI Taxonomy" id="220687"/>
    <lineage>
        <taxon>Bacteria</taxon>
        <taxon>Bacillati</taxon>
        <taxon>Bacillota</taxon>
        <taxon>Bacilli</taxon>
        <taxon>Bacillales</taxon>
        <taxon>Bacillaceae</taxon>
        <taxon>Neobacillus</taxon>
    </lineage>
</organism>
<evidence type="ECO:0000259" key="8">
    <source>
        <dbReference type="Pfam" id="PF00108"/>
    </source>
</evidence>
<protein>
    <recommendedName>
        <fullName evidence="2">acetyl-CoA C-acetyltransferase</fullName>
        <ecNumber evidence="2">2.3.1.9</ecNumber>
    </recommendedName>
    <alternativeName>
        <fullName evidence="5">Acetoacetyl-CoA thiolase</fullName>
    </alternativeName>
</protein>
<dbReference type="Pfam" id="PF02803">
    <property type="entry name" value="Thiolase_C"/>
    <property type="match status" value="1"/>
</dbReference>
<evidence type="ECO:0000256" key="1">
    <source>
        <dbReference type="ARBA" id="ARBA00010982"/>
    </source>
</evidence>
<keyword evidence="11" id="KW-1185">Reference proteome</keyword>
<sequence>MRDVVIVSAVRTAIGSFMGTLSKTPAIELGALVIKEALNRAGVNGEQVDEVIIGNVLQAGLGQGPARQAAIKAGLPVEVSSMAINKLCGSGLKAVHLATQAIQTGEAEIVVAGGMENMSLAPYLLMHGREGYRMGDGKIIDSMIEDGLQCALNSYHMGVTAENIAEQYGLSRVEQDEFSAWSQQKAEIAIEEGKFKEEIVPVIIPQRKGEPLRFDTDEFPRAGVTAEKLAKLKPAFKQGGTVTAGNASGINDGAAALVLMSREKAIELGIKPMAVIRGNGTAGVDPTIMGIGPVPATKKALEKAGLSMKEIDLVEANEAFAAQSLAVGRELQIQNEKLNVNGGAIALGHPIGASGARVLVTLLHEMKRRDSRYGLAALCIGGGQGIATIVEIENNWISLSKLLSKRFRKSGKIPFLRNQVQINFRNLGNKNSYSINISNFKNVEISRMLV</sequence>
<dbReference type="InterPro" id="IPR020610">
    <property type="entry name" value="Thiolase_AS"/>
</dbReference>
<dbReference type="SUPFAM" id="SSF53901">
    <property type="entry name" value="Thiolase-like"/>
    <property type="match status" value="2"/>
</dbReference>
<evidence type="ECO:0000256" key="7">
    <source>
        <dbReference type="RuleBase" id="RU003557"/>
    </source>
</evidence>
<dbReference type="InterPro" id="IPR020615">
    <property type="entry name" value="Thiolase_acyl_enz_int_AS"/>
</dbReference>
<dbReference type="EC" id="2.3.1.9" evidence="2"/>
<evidence type="ECO:0000259" key="9">
    <source>
        <dbReference type="Pfam" id="PF02803"/>
    </source>
</evidence>
<evidence type="ECO:0000256" key="6">
    <source>
        <dbReference type="PIRSR" id="PIRSR000429-1"/>
    </source>
</evidence>
<feature type="domain" description="Thiolase N-terminal" evidence="8">
    <location>
        <begin position="4"/>
        <end position="263"/>
    </location>
</feature>
<dbReference type="InterPro" id="IPR020616">
    <property type="entry name" value="Thiolase_N"/>
</dbReference>
<evidence type="ECO:0000313" key="10">
    <source>
        <dbReference type="EMBL" id="WHY86916.1"/>
    </source>
</evidence>
<evidence type="ECO:0000313" key="11">
    <source>
        <dbReference type="Proteomes" id="UP001178288"/>
    </source>
</evidence>
<dbReference type="InterPro" id="IPR020613">
    <property type="entry name" value="Thiolase_CS"/>
</dbReference>
<gene>
    <name evidence="10" type="ORF">QNH39_03310</name>
</gene>
<feature type="active site" description="Acyl-thioester intermediate" evidence="6">
    <location>
        <position position="88"/>
    </location>
</feature>
<dbReference type="PROSITE" id="PS00737">
    <property type="entry name" value="THIOLASE_2"/>
    <property type="match status" value="1"/>
</dbReference>
<feature type="active site" description="Proton acceptor" evidence="6">
    <location>
        <position position="349"/>
    </location>
</feature>
<dbReference type="GO" id="GO:0003985">
    <property type="term" value="F:acetyl-CoA C-acetyltransferase activity"/>
    <property type="evidence" value="ECO:0007669"/>
    <property type="project" value="UniProtKB-EC"/>
</dbReference>
<dbReference type="Pfam" id="PF00108">
    <property type="entry name" value="Thiolase_N"/>
    <property type="match status" value="1"/>
</dbReference>
<evidence type="ECO:0000256" key="4">
    <source>
        <dbReference type="ARBA" id="ARBA00023315"/>
    </source>
</evidence>
<dbReference type="Proteomes" id="UP001178288">
    <property type="component" value="Chromosome"/>
</dbReference>
<dbReference type="InterPro" id="IPR016039">
    <property type="entry name" value="Thiolase-like"/>
</dbReference>
<evidence type="ECO:0000256" key="5">
    <source>
        <dbReference type="ARBA" id="ARBA00030755"/>
    </source>
</evidence>
<keyword evidence="3 7" id="KW-0808">Transferase</keyword>
<dbReference type="RefSeq" id="WP_082805038.1">
    <property type="nucleotide sequence ID" value="NZ_CP126114.1"/>
</dbReference>
<dbReference type="AlphaFoldDB" id="A0AA95MT74"/>
<dbReference type="KEGG" id="nnv:QNH39_03310"/>
<dbReference type="Gene3D" id="3.40.47.10">
    <property type="match status" value="2"/>
</dbReference>
<feature type="domain" description="Thiolase C-terminal" evidence="9">
    <location>
        <begin position="271"/>
        <end position="391"/>
    </location>
</feature>
<dbReference type="PANTHER" id="PTHR18919">
    <property type="entry name" value="ACETYL-COA C-ACYLTRANSFERASE"/>
    <property type="match status" value="1"/>
</dbReference>
<dbReference type="FunFam" id="3.40.47.10:FF:000010">
    <property type="entry name" value="Acetyl-CoA acetyltransferase (Thiolase)"/>
    <property type="match status" value="1"/>
</dbReference>
<dbReference type="EMBL" id="CP126114">
    <property type="protein sequence ID" value="WHY86916.1"/>
    <property type="molecule type" value="Genomic_DNA"/>
</dbReference>
<dbReference type="PROSITE" id="PS00099">
    <property type="entry name" value="THIOLASE_3"/>
    <property type="match status" value="1"/>
</dbReference>
<evidence type="ECO:0000256" key="3">
    <source>
        <dbReference type="ARBA" id="ARBA00022679"/>
    </source>
</evidence>
<dbReference type="NCBIfam" id="TIGR01930">
    <property type="entry name" value="AcCoA-C-Actrans"/>
    <property type="match status" value="1"/>
</dbReference>
<name>A0AA95MT74_9BACI</name>
<keyword evidence="4 7" id="KW-0012">Acyltransferase</keyword>
<reference evidence="10" key="1">
    <citation type="submission" date="2023-05" db="EMBL/GenBank/DDBJ databases">
        <title>Comparative genomics of Bacillaceae isolates and their secondary metabolite potential.</title>
        <authorList>
            <person name="Song L."/>
            <person name="Nielsen L.J."/>
            <person name="Mohite O."/>
            <person name="Xu X."/>
            <person name="Weber T."/>
            <person name="Kovacs A.T."/>
        </authorList>
    </citation>
    <scope>NUCLEOTIDE SEQUENCE</scope>
    <source>
        <strain evidence="10">XLM17</strain>
    </source>
</reference>
<dbReference type="PIRSF" id="PIRSF000429">
    <property type="entry name" value="Ac-CoA_Ac_transf"/>
    <property type="match status" value="1"/>
</dbReference>
<dbReference type="PROSITE" id="PS00098">
    <property type="entry name" value="THIOLASE_1"/>
    <property type="match status" value="1"/>
</dbReference>
<dbReference type="CDD" id="cd00751">
    <property type="entry name" value="thiolase"/>
    <property type="match status" value="1"/>
</dbReference>
<accession>A0AA95MT74</accession>
<dbReference type="InterPro" id="IPR020617">
    <property type="entry name" value="Thiolase_C"/>
</dbReference>